<reference evidence="1" key="1">
    <citation type="submission" date="2011-04" db="EMBL/GenBank/DDBJ databases">
        <title>Evolution of plant cell wall degrading machinery underlies the functional diversity of forest fungi.</title>
        <authorList>
            <consortium name="US DOE Joint Genome Institute (JGI-PGF)"/>
            <person name="Eastwood D.C."/>
            <person name="Floudas D."/>
            <person name="Binder M."/>
            <person name="Majcherczyk A."/>
            <person name="Schneider P."/>
            <person name="Aerts A."/>
            <person name="Asiegbu F.O."/>
            <person name="Baker S.E."/>
            <person name="Barry K."/>
            <person name="Bendiksby M."/>
            <person name="Blumentritt M."/>
            <person name="Coutinho P.M."/>
            <person name="Cullen D."/>
            <person name="Cullen D."/>
            <person name="Gathman A."/>
            <person name="Goodell B."/>
            <person name="Henrissat B."/>
            <person name="Ihrmark K."/>
            <person name="Kauserud H."/>
            <person name="Kohler A."/>
            <person name="LaButti K."/>
            <person name="Lapidus A."/>
            <person name="Lavin J.L."/>
            <person name="Lee Y.-H."/>
            <person name="Lindquist E."/>
            <person name="Lilly W."/>
            <person name="Lucas S."/>
            <person name="Morin E."/>
            <person name="Murat C."/>
            <person name="Oguiza J.A."/>
            <person name="Park J."/>
            <person name="Pisabarro A.G."/>
            <person name="Riley R."/>
            <person name="Rosling A."/>
            <person name="Salamov A."/>
            <person name="Schmidt O."/>
            <person name="Schmutz J."/>
            <person name="Skrede I."/>
            <person name="Stenlid J."/>
            <person name="Wiebenga A."/>
            <person name="Xie X."/>
            <person name="Kues U."/>
            <person name="Hibbett D.S."/>
            <person name="Hoffmeister D."/>
            <person name="Hogberg N."/>
            <person name="Martin F."/>
            <person name="Grigoriev I.V."/>
            <person name="Watkinson S.C."/>
        </authorList>
    </citation>
    <scope>NUCLEOTIDE SEQUENCE</scope>
    <source>
        <strain evidence="1">S7.9</strain>
    </source>
</reference>
<dbReference type="RefSeq" id="XP_007321782.1">
    <property type="nucleotide sequence ID" value="XM_007321720.1"/>
</dbReference>
<dbReference type="KEGG" id="sla:SERLADRAFT_475093"/>
<gene>
    <name evidence="1" type="ORF">SERLADRAFT_475093</name>
</gene>
<dbReference type="HOGENOM" id="CLU_2887185_0_0_1"/>
<proteinExistence type="predicted"/>
<dbReference type="Proteomes" id="UP000008064">
    <property type="component" value="Unassembled WGS sequence"/>
</dbReference>
<sequence length="63" mass="7233">MVFTPRKKRSVKDRAQIKIIAVISDLGLQILGRRSNELVRYDLDMLLVNLHSLVTMSVDLSQH</sequence>
<dbReference type="GeneID" id="18820585"/>
<dbReference type="EMBL" id="GL945438">
    <property type="protein sequence ID" value="EGO21996.1"/>
    <property type="molecule type" value="Genomic_DNA"/>
</dbReference>
<accession>F8P5V9</accession>
<organism>
    <name type="scientific">Serpula lacrymans var. lacrymans (strain S7.9)</name>
    <name type="common">Dry rot fungus</name>
    <dbReference type="NCBI Taxonomy" id="578457"/>
    <lineage>
        <taxon>Eukaryota</taxon>
        <taxon>Fungi</taxon>
        <taxon>Dikarya</taxon>
        <taxon>Basidiomycota</taxon>
        <taxon>Agaricomycotina</taxon>
        <taxon>Agaricomycetes</taxon>
        <taxon>Agaricomycetidae</taxon>
        <taxon>Boletales</taxon>
        <taxon>Coniophorineae</taxon>
        <taxon>Serpulaceae</taxon>
        <taxon>Serpula</taxon>
    </lineage>
</organism>
<dbReference type="AlphaFoldDB" id="F8P5V9"/>
<name>F8P5V9_SERL9</name>
<evidence type="ECO:0000313" key="1">
    <source>
        <dbReference type="EMBL" id="EGO21996.1"/>
    </source>
</evidence>
<protein>
    <submittedName>
        <fullName evidence="1">Uncharacterized protein</fullName>
    </submittedName>
</protein>